<evidence type="ECO:0000313" key="2">
    <source>
        <dbReference type="EMBL" id="KAB2594468.1"/>
    </source>
</evidence>
<gene>
    <name evidence="2" type="ORF">F5983_01690</name>
</gene>
<dbReference type="Proteomes" id="UP000326907">
    <property type="component" value="Unassembled WGS sequence"/>
</dbReference>
<comment type="caution">
    <text evidence="2">The sequence shown here is derived from an EMBL/GenBank/DDBJ whole genome shotgun (WGS) entry which is preliminary data.</text>
</comment>
<feature type="region of interest" description="Disordered" evidence="1">
    <location>
        <begin position="1"/>
        <end position="84"/>
    </location>
</feature>
<protein>
    <submittedName>
        <fullName evidence="2">Uncharacterized protein</fullName>
    </submittedName>
</protein>
<evidence type="ECO:0000313" key="3">
    <source>
        <dbReference type="Proteomes" id="UP000326907"/>
    </source>
</evidence>
<evidence type="ECO:0000256" key="1">
    <source>
        <dbReference type="SAM" id="MobiDB-lite"/>
    </source>
</evidence>
<keyword evidence="3" id="KW-1185">Reference proteome</keyword>
<reference evidence="2 3" key="1">
    <citation type="submission" date="2019-09" db="EMBL/GenBank/DDBJ databases">
        <authorList>
            <person name="Liu P."/>
        </authorList>
    </citation>
    <scope>NUCLEOTIDE SEQUENCE [LARGE SCALE GENOMIC DNA]</scope>
    <source>
        <strain evidence="2 3">TRM68085</strain>
    </source>
</reference>
<organism evidence="2 3">
    <name type="scientific">Streptomyces arboris</name>
    <dbReference type="NCBI Taxonomy" id="2600619"/>
    <lineage>
        <taxon>Bacteria</taxon>
        <taxon>Bacillati</taxon>
        <taxon>Actinomycetota</taxon>
        <taxon>Actinomycetes</taxon>
        <taxon>Kitasatosporales</taxon>
        <taxon>Streptomycetaceae</taxon>
        <taxon>Streptomyces</taxon>
    </lineage>
</organism>
<feature type="compositionally biased region" description="Low complexity" evidence="1">
    <location>
        <begin position="20"/>
        <end position="35"/>
    </location>
</feature>
<accession>A0A5N5ETW8</accession>
<sequence length="84" mass="8997">MAAGHGPSVGREGAGGIRGRGWPWRSRGSPSRTRSPYPPPYPYRGPRSARTRAGAARRAYEGEPPCSCCCRPPKERPPRGAGLP</sequence>
<dbReference type="AlphaFoldDB" id="A0A5N5ETW8"/>
<dbReference type="EMBL" id="VYUA01000001">
    <property type="protein sequence ID" value="KAB2594468.1"/>
    <property type="molecule type" value="Genomic_DNA"/>
</dbReference>
<proteinExistence type="predicted"/>
<name>A0A5N5ETW8_9ACTN</name>
<feature type="compositionally biased region" description="Low complexity" evidence="1">
    <location>
        <begin position="44"/>
        <end position="65"/>
    </location>
</feature>